<keyword evidence="2" id="KW-1185">Reference proteome</keyword>
<accession>A0A6V6Z325</accession>
<proteinExistence type="predicted"/>
<comment type="caution">
    <text evidence="1">The sequence shown here is derived from an EMBL/GenBank/DDBJ whole genome shotgun (WGS) entry which is preliminary data.</text>
</comment>
<evidence type="ECO:0000313" key="1">
    <source>
        <dbReference type="EMBL" id="CAD0006075.1"/>
    </source>
</evidence>
<gene>
    <name evidence="1" type="ORF">FLAT13_03114</name>
</gene>
<organism evidence="1 2">
    <name type="scientific">Flavobacterium salmonis</name>
    <dbReference type="NCBI Taxonomy" id="2654844"/>
    <lineage>
        <taxon>Bacteria</taxon>
        <taxon>Pseudomonadati</taxon>
        <taxon>Bacteroidota</taxon>
        <taxon>Flavobacteriia</taxon>
        <taxon>Flavobacteriales</taxon>
        <taxon>Flavobacteriaceae</taxon>
        <taxon>Flavobacterium</taxon>
    </lineage>
</organism>
<dbReference type="Proteomes" id="UP000530060">
    <property type="component" value="Unassembled WGS sequence"/>
</dbReference>
<protein>
    <submittedName>
        <fullName evidence="1">Uncharacterized protein</fullName>
    </submittedName>
</protein>
<sequence>MIYYKAICRLHGWESPGLYIKRTSAVKSAAAHRANTQGSHDIVILEIFIPDGGLEIRSEESF</sequence>
<dbReference type="AlphaFoldDB" id="A0A6V6Z325"/>
<evidence type="ECO:0000313" key="2">
    <source>
        <dbReference type="Proteomes" id="UP000530060"/>
    </source>
</evidence>
<dbReference type="EMBL" id="CAIJDP010000075">
    <property type="protein sequence ID" value="CAD0006075.1"/>
    <property type="molecule type" value="Genomic_DNA"/>
</dbReference>
<name>A0A6V6Z325_9FLAO</name>
<reference evidence="1 2" key="1">
    <citation type="submission" date="2020-06" db="EMBL/GenBank/DDBJ databases">
        <authorList>
            <person name="Criscuolo A."/>
        </authorList>
    </citation>
    <scope>NUCLEOTIDE SEQUENCE [LARGE SCALE GENOMIC DNA]</scope>
    <source>
        <strain evidence="2">CIP 111411</strain>
    </source>
</reference>